<dbReference type="SMART" id="SM00857">
    <property type="entry name" value="Resolvase"/>
    <property type="match status" value="1"/>
</dbReference>
<evidence type="ECO:0000259" key="6">
    <source>
        <dbReference type="PROSITE" id="PS51736"/>
    </source>
</evidence>
<gene>
    <name evidence="8" type="ORF">UR21_C0009G0023</name>
</gene>
<proteinExistence type="predicted"/>
<evidence type="ECO:0000256" key="1">
    <source>
        <dbReference type="ARBA" id="ARBA00022908"/>
    </source>
</evidence>
<dbReference type="PROSITE" id="PS51737">
    <property type="entry name" value="RECOMBINASE_DNA_BIND"/>
    <property type="match status" value="1"/>
</dbReference>
<dbReference type="InterPro" id="IPR006118">
    <property type="entry name" value="Recombinase_CS"/>
</dbReference>
<dbReference type="InterPro" id="IPR011109">
    <property type="entry name" value="DNA_bind_recombinase_dom"/>
</dbReference>
<feature type="domain" description="Resolvase/invertase-type recombinase catalytic" evidence="6">
    <location>
        <begin position="7"/>
        <end position="154"/>
    </location>
</feature>
<evidence type="ECO:0000256" key="5">
    <source>
        <dbReference type="PROSITE-ProRule" id="PRU10137"/>
    </source>
</evidence>
<keyword evidence="1" id="KW-0229">DNA integration</keyword>
<sequence>MENDKKIVAIYARVSTGRQEQEATIESQLDEVKRKIIEDGHILPDENIFIDDGWSGELIARPDLDRMRDFALTGKFSALYVYDRGRLSRRFTHQEIVIEELSDKEIGFISLHDINALTPEEHVLQAMQGVFHEYERVKIVERMRRGKLFKARNGIVISGDALYGYKYVKKTDTTPTHWAIDENESEVVKKMFRWFVIDKIGINAIINKLSDEGIPTKKGKSKHWTKGPVSRILCCDTYFTGVAYYNKSESIVSKRRLKNEKYFKIKKNSRKQRPKEEWIPFDVPIIIEDKSFFDRSLQLLNYNKKFANKNKKFDYILSGKFYCEHGFPMVGDGKQGSQRYYRSSDKVRRNELRTCDCEGVNVFVVEGLWWKHIKDIISNPDFIKLKIKEYVESRAGVNTSFEQDILINKTKISNLTDQESKFAQMYAENLIDLDQLRGLIKQVKDRKFIFTRNLKKLERIKPVKVRINDEEISLLYDKAREVLQSQDFSDKNLVLRDLVSKIVLKKGGEVNTWINIPINTQYLEHGTERRDSRSSKCGEVHTF</sequence>
<comment type="caution">
    <text evidence="8">The sequence shown here is derived from an EMBL/GenBank/DDBJ whole genome shotgun (WGS) entry which is preliminary data.</text>
</comment>
<dbReference type="Pfam" id="PF07508">
    <property type="entry name" value="Recombinase"/>
    <property type="match status" value="1"/>
</dbReference>
<dbReference type="Gene3D" id="3.90.1750.20">
    <property type="entry name" value="Putative Large Serine Recombinase, Chain B, Domain 2"/>
    <property type="match status" value="1"/>
</dbReference>
<dbReference type="InterPro" id="IPR006119">
    <property type="entry name" value="Resolv_N"/>
</dbReference>
<keyword evidence="2" id="KW-0238">DNA-binding</keyword>
<dbReference type="InterPro" id="IPR050639">
    <property type="entry name" value="SSR_resolvase"/>
</dbReference>
<dbReference type="PROSITE" id="PS51736">
    <property type="entry name" value="RECOMBINASES_3"/>
    <property type="match status" value="1"/>
</dbReference>
<dbReference type="PANTHER" id="PTHR30461">
    <property type="entry name" value="DNA-INVERTASE FROM LAMBDOID PROPHAGE"/>
    <property type="match status" value="1"/>
</dbReference>
<dbReference type="PROSITE" id="PS00397">
    <property type="entry name" value="RECOMBINASES_1"/>
    <property type="match status" value="1"/>
</dbReference>
<dbReference type="AlphaFoldDB" id="A0A0G0BK60"/>
<evidence type="ECO:0000256" key="3">
    <source>
        <dbReference type="ARBA" id="ARBA00023172"/>
    </source>
</evidence>
<feature type="domain" description="Recombinase" evidence="7">
    <location>
        <begin position="162"/>
        <end position="306"/>
    </location>
</feature>
<accession>A0A0G0BK60</accession>
<protein>
    <submittedName>
        <fullName evidence="8">Invertase protein</fullName>
    </submittedName>
</protein>
<dbReference type="InterPro" id="IPR038109">
    <property type="entry name" value="DNA_bind_recomb_sf"/>
</dbReference>
<evidence type="ECO:0000256" key="2">
    <source>
        <dbReference type="ARBA" id="ARBA00023125"/>
    </source>
</evidence>
<dbReference type="EMBL" id="LBOI01000009">
    <property type="protein sequence ID" value="KKP31442.1"/>
    <property type="molecule type" value="Genomic_DNA"/>
</dbReference>
<evidence type="ECO:0000256" key="4">
    <source>
        <dbReference type="PIRSR" id="PIRSR606118-50"/>
    </source>
</evidence>
<dbReference type="GO" id="GO:0015074">
    <property type="term" value="P:DNA integration"/>
    <property type="evidence" value="ECO:0007669"/>
    <property type="project" value="UniProtKB-KW"/>
</dbReference>
<dbReference type="Proteomes" id="UP000034803">
    <property type="component" value="Unassembled WGS sequence"/>
</dbReference>
<feature type="active site" description="O-(5'-phospho-DNA)-serine intermediate" evidence="4 5">
    <location>
        <position position="15"/>
    </location>
</feature>
<dbReference type="GO" id="GO:0003677">
    <property type="term" value="F:DNA binding"/>
    <property type="evidence" value="ECO:0007669"/>
    <property type="project" value="UniProtKB-KW"/>
</dbReference>
<dbReference type="SUPFAM" id="SSF53041">
    <property type="entry name" value="Resolvase-like"/>
    <property type="match status" value="1"/>
</dbReference>
<name>A0A0G0BK60_9BACT</name>
<evidence type="ECO:0000313" key="8">
    <source>
        <dbReference type="EMBL" id="KKP31442.1"/>
    </source>
</evidence>
<dbReference type="CDD" id="cd00338">
    <property type="entry name" value="Ser_Recombinase"/>
    <property type="match status" value="1"/>
</dbReference>
<dbReference type="Pfam" id="PF00239">
    <property type="entry name" value="Resolvase"/>
    <property type="match status" value="1"/>
</dbReference>
<dbReference type="InterPro" id="IPR036162">
    <property type="entry name" value="Resolvase-like_N_sf"/>
</dbReference>
<keyword evidence="3" id="KW-0233">DNA recombination</keyword>
<dbReference type="GO" id="GO:0000150">
    <property type="term" value="F:DNA strand exchange activity"/>
    <property type="evidence" value="ECO:0007669"/>
    <property type="project" value="InterPro"/>
</dbReference>
<dbReference type="PANTHER" id="PTHR30461:SF23">
    <property type="entry name" value="DNA RECOMBINASE-RELATED"/>
    <property type="match status" value="1"/>
</dbReference>
<organism evidence="8 9">
    <name type="scientific">Candidatus Woesebacteria bacterium GW2011_GWC2_31_9</name>
    <dbReference type="NCBI Taxonomy" id="1618586"/>
    <lineage>
        <taxon>Bacteria</taxon>
        <taxon>Candidatus Woeseibacteriota</taxon>
    </lineage>
</organism>
<reference evidence="8 9" key="1">
    <citation type="journal article" date="2015" name="Nature">
        <title>rRNA introns, odd ribosomes, and small enigmatic genomes across a large radiation of phyla.</title>
        <authorList>
            <person name="Brown C.T."/>
            <person name="Hug L.A."/>
            <person name="Thomas B.C."/>
            <person name="Sharon I."/>
            <person name="Castelle C.J."/>
            <person name="Singh A."/>
            <person name="Wilkins M.J."/>
            <person name="Williams K.H."/>
            <person name="Banfield J.F."/>
        </authorList>
    </citation>
    <scope>NUCLEOTIDE SEQUENCE [LARGE SCALE GENOMIC DNA]</scope>
</reference>
<dbReference type="Gene3D" id="3.40.50.1390">
    <property type="entry name" value="Resolvase, N-terminal catalytic domain"/>
    <property type="match status" value="1"/>
</dbReference>
<evidence type="ECO:0000259" key="7">
    <source>
        <dbReference type="PROSITE" id="PS51737"/>
    </source>
</evidence>
<evidence type="ECO:0000313" key="9">
    <source>
        <dbReference type="Proteomes" id="UP000034803"/>
    </source>
</evidence>